<keyword evidence="2" id="KW-1133">Transmembrane helix</keyword>
<dbReference type="GO" id="GO:0016020">
    <property type="term" value="C:membrane"/>
    <property type="evidence" value="ECO:0007669"/>
    <property type="project" value="TreeGrafter"/>
</dbReference>
<feature type="transmembrane region" description="Helical" evidence="2">
    <location>
        <begin position="12"/>
        <end position="35"/>
    </location>
</feature>
<evidence type="ECO:0000313" key="4">
    <source>
        <dbReference type="EMBL" id="ODV69491.1"/>
    </source>
</evidence>
<dbReference type="RefSeq" id="XP_020078558.1">
    <property type="nucleotide sequence ID" value="XM_020220395.1"/>
</dbReference>
<dbReference type="Proteomes" id="UP000095085">
    <property type="component" value="Unassembled WGS sequence"/>
</dbReference>
<name>A0A1E4RQK8_9ASCO</name>
<dbReference type="InterPro" id="IPR050577">
    <property type="entry name" value="MAPR/NEUFC/NENF-like"/>
</dbReference>
<evidence type="ECO:0000313" key="5">
    <source>
        <dbReference type="Proteomes" id="UP000095085"/>
    </source>
</evidence>
<dbReference type="PANTHER" id="PTHR10281">
    <property type="entry name" value="MEMBRANE-ASSOCIATED PROGESTERONE RECEPTOR COMPONENT-RELATED"/>
    <property type="match status" value="1"/>
</dbReference>
<dbReference type="GeneID" id="30994945"/>
<dbReference type="SUPFAM" id="SSF55856">
    <property type="entry name" value="Cytochrome b5-like heme/steroid binding domain"/>
    <property type="match status" value="1"/>
</dbReference>
<accession>A0A1E4RQK8</accession>
<dbReference type="AlphaFoldDB" id="A0A1E4RQK8"/>
<dbReference type="Gene3D" id="3.10.120.10">
    <property type="entry name" value="Cytochrome b5-like heme/steroid binding domain"/>
    <property type="match status" value="1"/>
</dbReference>
<evidence type="ECO:0000259" key="3">
    <source>
        <dbReference type="SMART" id="SM01117"/>
    </source>
</evidence>
<organism evidence="4 5">
    <name type="scientific">Hyphopichia burtonii NRRL Y-1933</name>
    <dbReference type="NCBI Taxonomy" id="984485"/>
    <lineage>
        <taxon>Eukaryota</taxon>
        <taxon>Fungi</taxon>
        <taxon>Dikarya</taxon>
        <taxon>Ascomycota</taxon>
        <taxon>Saccharomycotina</taxon>
        <taxon>Pichiomycetes</taxon>
        <taxon>Debaryomycetaceae</taxon>
        <taxon>Hyphopichia</taxon>
    </lineage>
</organism>
<keyword evidence="2" id="KW-0472">Membrane</keyword>
<dbReference type="SMART" id="SM01117">
    <property type="entry name" value="Cyt-b5"/>
    <property type="match status" value="1"/>
</dbReference>
<feature type="domain" description="Cytochrome b5 heme-binding" evidence="3">
    <location>
        <begin position="64"/>
        <end position="164"/>
    </location>
</feature>
<keyword evidence="5" id="KW-1185">Reference proteome</keyword>
<evidence type="ECO:0000256" key="2">
    <source>
        <dbReference type="SAM" id="Phobius"/>
    </source>
</evidence>
<dbReference type="EMBL" id="KV454538">
    <property type="protein sequence ID" value="ODV69491.1"/>
    <property type="molecule type" value="Genomic_DNA"/>
</dbReference>
<gene>
    <name evidence="4" type="ORF">HYPBUDRAFT_151236</name>
</gene>
<dbReference type="InterPro" id="IPR001199">
    <property type="entry name" value="Cyt_B5-like_heme/steroid-bd"/>
</dbReference>
<dbReference type="PANTHER" id="PTHR10281:SF76">
    <property type="entry name" value="CALCUTTA CUP-RELATED"/>
    <property type="match status" value="1"/>
</dbReference>
<comment type="similarity">
    <text evidence="1">Belongs to the cytochrome b5 family. MAPR subfamily.</text>
</comment>
<sequence length="188" mass="21266">MTEKHKLKDSLFGIIDIVRVIGGLIFLNAFLSWWFTSSSTWGYKGKWVDHRYLALRLTNSYVNLTTEELALYNGTDQNLPIYLAINGKVYDVTNGRAFYGPPATYSSFSGKDSARAFVTGCIKSPEQYTHDLRGIEPTKAAKHIADWQKYYDDSDKYWYVGTVHHKELTGEPPAPCKGAPYPGMTSDF</sequence>
<dbReference type="GO" id="GO:0012505">
    <property type="term" value="C:endomembrane system"/>
    <property type="evidence" value="ECO:0007669"/>
    <property type="project" value="TreeGrafter"/>
</dbReference>
<proteinExistence type="inferred from homology"/>
<dbReference type="OrthoDB" id="10257697at2759"/>
<reference evidence="5" key="1">
    <citation type="submission" date="2016-05" db="EMBL/GenBank/DDBJ databases">
        <title>Comparative genomics of biotechnologically important yeasts.</title>
        <authorList>
            <consortium name="DOE Joint Genome Institute"/>
            <person name="Riley R."/>
            <person name="Haridas S."/>
            <person name="Wolfe K.H."/>
            <person name="Lopes M.R."/>
            <person name="Hittinger C.T."/>
            <person name="Goker M."/>
            <person name="Salamov A."/>
            <person name="Wisecaver J."/>
            <person name="Long T.M."/>
            <person name="Aerts A.L."/>
            <person name="Barry K."/>
            <person name="Choi C."/>
            <person name="Clum A."/>
            <person name="Coughlan A.Y."/>
            <person name="Deshpande S."/>
            <person name="Douglass A.P."/>
            <person name="Hanson S.J."/>
            <person name="Klenk H.-P."/>
            <person name="Labutti K."/>
            <person name="Lapidus A."/>
            <person name="Lindquist E."/>
            <person name="Lipzen A."/>
            <person name="Meier-Kolthoff J.P."/>
            <person name="Ohm R.A."/>
            <person name="Otillar R.P."/>
            <person name="Pangilinan J."/>
            <person name="Peng Y."/>
            <person name="Rokas A."/>
            <person name="Rosa C.A."/>
            <person name="Scheuner C."/>
            <person name="Sibirny A.A."/>
            <person name="Slot J.C."/>
            <person name="Stielow J.B."/>
            <person name="Sun H."/>
            <person name="Kurtzman C.P."/>
            <person name="Blackwell M."/>
            <person name="Grigoriev I.V."/>
            <person name="Jeffries T.W."/>
        </authorList>
    </citation>
    <scope>NUCLEOTIDE SEQUENCE [LARGE SCALE GENOMIC DNA]</scope>
    <source>
        <strain evidence="5">NRRL Y-1933</strain>
    </source>
</reference>
<keyword evidence="2" id="KW-0812">Transmembrane</keyword>
<evidence type="ECO:0000256" key="1">
    <source>
        <dbReference type="ARBA" id="ARBA00038357"/>
    </source>
</evidence>
<protein>
    <submittedName>
        <fullName evidence="4">Cytochrome b5</fullName>
    </submittedName>
</protein>
<dbReference type="InterPro" id="IPR036400">
    <property type="entry name" value="Cyt_B5-like_heme/steroid_sf"/>
</dbReference>
<dbReference type="Pfam" id="PF00173">
    <property type="entry name" value="Cyt-b5"/>
    <property type="match status" value="1"/>
</dbReference>